<comment type="catalytic activity">
    <reaction evidence="9">
        <text>a ganglioside GM2 + H2O = a ganglioside GM3 + N-acetyl-beta-D-galactosamine</text>
        <dbReference type="Rhea" id="RHEA:47968"/>
        <dbReference type="ChEBI" id="CHEBI:15377"/>
        <dbReference type="ChEBI" id="CHEBI:28497"/>
        <dbReference type="ChEBI" id="CHEBI:79210"/>
        <dbReference type="ChEBI" id="CHEBI:79218"/>
    </reaction>
    <physiologicalReaction direction="left-to-right" evidence="9">
        <dbReference type="Rhea" id="RHEA:47969"/>
    </physiologicalReaction>
</comment>
<evidence type="ECO:0000256" key="10">
    <source>
        <dbReference type="ARBA" id="ARBA00047301"/>
    </source>
</evidence>
<gene>
    <name evidence="17" type="ORF">GSOID_T00002118001</name>
</gene>
<name>E4XSG4_OIKDI</name>
<dbReference type="InterPro" id="IPR025705">
    <property type="entry name" value="Beta_hexosaminidase_sua/sub"/>
</dbReference>
<comment type="catalytic activity">
    <reaction evidence="7">
        <text>beta-D-GalNAc-(1-&gt;4)-alpha-L-IdoA-(1-&gt;3)-beta-D-GalNAc-4-sulfate-(1-&gt;4)-alpha-L-IdoA-(1-&gt;3)-D-GalNAc-4-sulfate + H2O = alpha-L-IdoA-(1-&gt;3)-beta-D-GalNAc-4-sulfate-(1-&gt;4)-alpha-L-IdoA-(1-&gt;3)-D-GalNAc-4-sulfate + N-acetyl-D-galactosamine</text>
        <dbReference type="Rhea" id="RHEA:64372"/>
        <dbReference type="ChEBI" id="CHEBI:15377"/>
        <dbReference type="ChEBI" id="CHEBI:28037"/>
        <dbReference type="ChEBI" id="CHEBI:152565"/>
        <dbReference type="ChEBI" id="CHEBI:152566"/>
    </reaction>
    <physiologicalReaction direction="left-to-right" evidence="7">
        <dbReference type="Rhea" id="RHEA:64373"/>
    </physiologicalReaction>
</comment>
<dbReference type="Pfam" id="PF00728">
    <property type="entry name" value="Glyco_hydro_20"/>
    <property type="match status" value="1"/>
</dbReference>
<dbReference type="GO" id="GO:0004563">
    <property type="term" value="F:beta-N-acetylhexosaminidase activity"/>
    <property type="evidence" value="ECO:0007669"/>
    <property type="project" value="UniProtKB-EC"/>
</dbReference>
<reference evidence="17" key="1">
    <citation type="journal article" date="2010" name="Science">
        <title>Plasticity of animal genome architecture unmasked by rapid evolution of a pelagic tunicate.</title>
        <authorList>
            <person name="Denoeud F."/>
            <person name="Henriet S."/>
            <person name="Mungpakdee S."/>
            <person name="Aury J.M."/>
            <person name="Da Silva C."/>
            <person name="Brinkmann H."/>
            <person name="Mikhaleva J."/>
            <person name="Olsen L.C."/>
            <person name="Jubin C."/>
            <person name="Canestro C."/>
            <person name="Bouquet J.M."/>
            <person name="Danks G."/>
            <person name="Poulain J."/>
            <person name="Campsteijn C."/>
            <person name="Adamski M."/>
            <person name="Cross I."/>
            <person name="Yadetie F."/>
            <person name="Muffato M."/>
            <person name="Louis A."/>
            <person name="Butcher S."/>
            <person name="Tsagkogeorga G."/>
            <person name="Konrad A."/>
            <person name="Singh S."/>
            <person name="Jensen M.F."/>
            <person name="Cong E.H."/>
            <person name="Eikeseth-Otteraa H."/>
            <person name="Noel B."/>
            <person name="Anthouard V."/>
            <person name="Porcel B.M."/>
            <person name="Kachouri-Lafond R."/>
            <person name="Nishino A."/>
            <person name="Ugolini M."/>
            <person name="Chourrout P."/>
            <person name="Nishida H."/>
            <person name="Aasland R."/>
            <person name="Huzurbazar S."/>
            <person name="Westhof E."/>
            <person name="Delsuc F."/>
            <person name="Lehrach H."/>
            <person name="Reinhardt R."/>
            <person name="Weissenbach J."/>
            <person name="Roy S.W."/>
            <person name="Artiguenave F."/>
            <person name="Postlethwait J.H."/>
            <person name="Manak J.R."/>
            <person name="Thompson E.M."/>
            <person name="Jaillon O."/>
            <person name="Du Pasquier L."/>
            <person name="Boudinot P."/>
            <person name="Liberles D.A."/>
            <person name="Volff J.N."/>
            <person name="Philippe H."/>
            <person name="Lenhard B."/>
            <person name="Roest Crollius H."/>
            <person name="Wincker P."/>
            <person name="Chourrout D."/>
        </authorList>
    </citation>
    <scope>NUCLEOTIDE SEQUENCE [LARGE SCALE GENOMIC DNA]</scope>
</reference>
<keyword evidence="3" id="KW-0732">Signal</keyword>
<keyword evidence="14" id="KW-0812">Transmembrane</keyword>
<comment type="catalytic activity">
    <reaction evidence="8">
        <text>a ganglioside GM2 (d18:1(4E)) + H2O = a ganglioside GM3 (d18:1(4E)) + N-acetyl-beta-D-galactosamine</text>
        <dbReference type="Rhea" id="RHEA:47940"/>
        <dbReference type="ChEBI" id="CHEBI:15377"/>
        <dbReference type="ChEBI" id="CHEBI:28497"/>
        <dbReference type="ChEBI" id="CHEBI:60065"/>
        <dbReference type="ChEBI" id="CHEBI:71502"/>
    </reaction>
    <physiologicalReaction direction="left-to-right" evidence="8">
        <dbReference type="Rhea" id="RHEA:47941"/>
    </physiologicalReaction>
</comment>
<accession>E4XSG4</accession>
<dbReference type="Proteomes" id="UP000001307">
    <property type="component" value="Unassembled WGS sequence"/>
</dbReference>
<evidence type="ECO:0000256" key="9">
    <source>
        <dbReference type="ARBA" id="ARBA00043827"/>
    </source>
</evidence>
<dbReference type="EC" id="3.2.1.52" evidence="12"/>
<keyword evidence="14" id="KW-0472">Membrane</keyword>
<organism evidence="17">
    <name type="scientific">Oikopleura dioica</name>
    <name type="common">Tunicate</name>
    <dbReference type="NCBI Taxonomy" id="34765"/>
    <lineage>
        <taxon>Eukaryota</taxon>
        <taxon>Metazoa</taxon>
        <taxon>Chordata</taxon>
        <taxon>Tunicata</taxon>
        <taxon>Appendicularia</taxon>
        <taxon>Copelata</taxon>
        <taxon>Oikopleuridae</taxon>
        <taxon>Oikopleura</taxon>
    </lineage>
</organism>
<dbReference type="InterPro" id="IPR015883">
    <property type="entry name" value="Glyco_hydro_20_cat"/>
</dbReference>
<evidence type="ECO:0000256" key="4">
    <source>
        <dbReference type="ARBA" id="ARBA00022801"/>
    </source>
</evidence>
<evidence type="ECO:0000256" key="12">
    <source>
        <dbReference type="PIRNR" id="PIRNR001093"/>
    </source>
</evidence>
<evidence type="ECO:0000256" key="2">
    <source>
        <dbReference type="ARBA" id="ARBA00006285"/>
    </source>
</evidence>
<comment type="catalytic activity">
    <reaction evidence="1 12">
        <text>Hydrolysis of terminal non-reducing N-acetyl-D-hexosamine residues in N-acetyl-beta-D-hexosaminides.</text>
        <dbReference type="EC" id="3.2.1.52"/>
    </reaction>
</comment>
<dbReference type="InterPro" id="IPR029018">
    <property type="entry name" value="Hex-like_dom2"/>
</dbReference>
<dbReference type="GO" id="GO:0006689">
    <property type="term" value="P:ganglioside catabolic process"/>
    <property type="evidence" value="ECO:0007669"/>
    <property type="project" value="TreeGrafter"/>
</dbReference>
<dbReference type="FunFam" id="3.20.20.80:FF:000063">
    <property type="entry name" value="Beta-hexosaminidase"/>
    <property type="match status" value="1"/>
</dbReference>
<dbReference type="Gene3D" id="3.20.20.80">
    <property type="entry name" value="Glycosidases"/>
    <property type="match status" value="1"/>
</dbReference>
<dbReference type="EMBL" id="FN653134">
    <property type="protein sequence ID" value="CBY12676.1"/>
    <property type="molecule type" value="Genomic_DNA"/>
</dbReference>
<keyword evidence="6 12" id="KW-0326">Glycosidase</keyword>
<evidence type="ECO:0000256" key="11">
    <source>
        <dbReference type="ARBA" id="ARBA00049464"/>
    </source>
</evidence>
<dbReference type="PRINTS" id="PR00738">
    <property type="entry name" value="GLHYDRLASE20"/>
</dbReference>
<feature type="active site" description="Proton donor" evidence="13">
    <location>
        <position position="372"/>
    </location>
</feature>
<keyword evidence="5" id="KW-0325">Glycoprotein</keyword>
<evidence type="ECO:0000313" key="18">
    <source>
        <dbReference type="Proteomes" id="UP000001307"/>
    </source>
</evidence>
<sequence length="604" mass="70559">MLIKVGMFLNGQNRQWILFALFALVLFVQVFLLTKHTGKMKDEAKFIAVEREEIKNFDGSCRGLLWERYAGSIWPLPKNQTISKSVTFLDKIVKIHLNQPCKILFDRLLHYEDLLPEYTSKCFISTNGVEKQFADFNSDDQKILASKISVNLKSCSEWPSQKMKENYKIIVKNGEISIVADENWGVLHALESILQSIIVEDEKPALRDGIIDDEPRFAHRGLMLDTARHYLPVEILKAQIAAMAMNKLNVFQWHIVDRESFPYMGKKFPELAEKGAFSMNHIYTISNIREIIEFARVRGIRVIPEFDSPGHADAWSKGRPDDFLAECHGFANEMTKRSMDPSNEETYEHFDELWQELRQVFNDEFIHLGGDEVDSSCYKGNDKIAKFMMKKNILRPEELQKYWNGRIFEICEKNKFKYLVWEEAWYNGFPDEEDLGLNIKENVIIGIWKDFAQWDWARTLSKTTNEGFNSILLAPWYLDWGANWDISNKGWEYFYSVNMESWAKTEEQKKMFIGGSGALWAEYVDATQSLSQTYPRLSSTAEKLWSFNTRNTPGEEEFQRLADFRCKMMSRGIPVAARITQKKRADRMFWNHCQKPFSYNLDIL</sequence>
<dbReference type="PANTHER" id="PTHR22600">
    <property type="entry name" value="BETA-HEXOSAMINIDASE"/>
    <property type="match status" value="1"/>
</dbReference>
<dbReference type="PIRSF" id="PIRSF001093">
    <property type="entry name" value="B-hxosamndse_ab_euk"/>
    <property type="match status" value="1"/>
</dbReference>
<dbReference type="InterPro" id="IPR029019">
    <property type="entry name" value="HEX_eukaryotic_N"/>
</dbReference>
<evidence type="ECO:0000259" key="15">
    <source>
        <dbReference type="Pfam" id="PF00728"/>
    </source>
</evidence>
<comment type="catalytic activity">
    <reaction evidence="11">
        <text>N-acetyl-beta-D-6-sulfogalactosaminyl-(1-&gt;4)-alpha-L-iduronyl-(1-&gt;3)-N-acetyl-D-6-sulfogalactosamine + H2O = alpha-L-iduronyl-(1-&gt;3)-N-acetyl-D-6-sulfogalactosamine + N-acetyl-D-6-sulfogalactosamine</text>
        <dbReference type="Rhea" id="RHEA:64384"/>
        <dbReference type="ChEBI" id="CHEBI:15377"/>
        <dbReference type="ChEBI" id="CHEBI:152567"/>
        <dbReference type="ChEBI" id="CHEBI:152568"/>
        <dbReference type="ChEBI" id="CHEBI:153064"/>
    </reaction>
    <physiologicalReaction direction="left-to-right" evidence="11">
        <dbReference type="Rhea" id="RHEA:64385"/>
    </physiologicalReaction>
</comment>
<evidence type="ECO:0000256" key="5">
    <source>
        <dbReference type="ARBA" id="ARBA00023180"/>
    </source>
</evidence>
<comment type="similarity">
    <text evidence="2 12">Belongs to the glycosyl hydrolase 20 family.</text>
</comment>
<comment type="catalytic activity">
    <reaction evidence="10">
        <text>N-acetyl-beta-D-galactosaminyl-(1-&gt;4)-beta-D-3-sulfogalactosyl-(1-&gt;4)-beta-D-glucosyl-(1&lt;-&gt;1')-ceramide + H2O = a beta-D-3-sulfogalactosyl-(1-&gt;4)-beta-D-glucosyl-(1&lt;-&gt;1')-ceramide + N-acetyl-beta-D-galactosamine</text>
        <dbReference type="Rhea" id="RHEA:48276"/>
        <dbReference type="ChEBI" id="CHEBI:15377"/>
        <dbReference type="ChEBI" id="CHEBI:28497"/>
        <dbReference type="ChEBI" id="CHEBI:90163"/>
        <dbReference type="ChEBI" id="CHEBI:90164"/>
    </reaction>
    <physiologicalReaction direction="left-to-right" evidence="10">
        <dbReference type="Rhea" id="RHEA:48277"/>
    </physiologicalReaction>
</comment>
<keyword evidence="14" id="KW-1133">Transmembrane helix</keyword>
<dbReference type="OrthoDB" id="428480at2759"/>
<dbReference type="SUPFAM" id="SSF55545">
    <property type="entry name" value="beta-N-acetylhexosaminidase-like domain"/>
    <property type="match status" value="1"/>
</dbReference>
<evidence type="ECO:0000256" key="1">
    <source>
        <dbReference type="ARBA" id="ARBA00001231"/>
    </source>
</evidence>
<feature type="transmembrane region" description="Helical" evidence="14">
    <location>
        <begin position="16"/>
        <end position="34"/>
    </location>
</feature>
<feature type="domain" description="Beta-hexosaminidase eukaryotic type N-terminal" evidence="16">
    <location>
        <begin position="73"/>
        <end position="195"/>
    </location>
</feature>
<dbReference type="PANTHER" id="PTHR22600:SF21">
    <property type="entry name" value="BETA-HEXOSAMINIDASE A"/>
    <property type="match status" value="1"/>
</dbReference>
<evidence type="ECO:0000256" key="7">
    <source>
        <dbReference type="ARBA" id="ARBA00023505"/>
    </source>
</evidence>
<dbReference type="GO" id="GO:0030203">
    <property type="term" value="P:glycosaminoglycan metabolic process"/>
    <property type="evidence" value="ECO:0007669"/>
    <property type="project" value="TreeGrafter"/>
</dbReference>
<evidence type="ECO:0000256" key="13">
    <source>
        <dbReference type="PIRSR" id="PIRSR001093-1"/>
    </source>
</evidence>
<dbReference type="AlphaFoldDB" id="E4XSG4"/>
<dbReference type="GO" id="GO:0005975">
    <property type="term" value="P:carbohydrate metabolic process"/>
    <property type="evidence" value="ECO:0007669"/>
    <property type="project" value="InterPro"/>
</dbReference>
<proteinExistence type="inferred from homology"/>
<dbReference type="GO" id="GO:0016020">
    <property type="term" value="C:membrane"/>
    <property type="evidence" value="ECO:0007669"/>
    <property type="project" value="TreeGrafter"/>
</dbReference>
<feature type="domain" description="Glycoside hydrolase family 20 catalytic" evidence="15">
    <location>
        <begin position="217"/>
        <end position="546"/>
    </location>
</feature>
<keyword evidence="18" id="KW-1185">Reference proteome</keyword>
<evidence type="ECO:0000259" key="16">
    <source>
        <dbReference type="Pfam" id="PF14845"/>
    </source>
</evidence>
<dbReference type="Pfam" id="PF14845">
    <property type="entry name" value="Glycohydro_20b2"/>
    <property type="match status" value="1"/>
</dbReference>
<dbReference type="SUPFAM" id="SSF51445">
    <property type="entry name" value="(Trans)glycosidases"/>
    <property type="match status" value="1"/>
</dbReference>
<dbReference type="Gene3D" id="3.30.379.10">
    <property type="entry name" value="Chitobiase/beta-hexosaminidase domain 2-like"/>
    <property type="match status" value="1"/>
</dbReference>
<protein>
    <recommendedName>
        <fullName evidence="12">Beta-hexosaminidase</fullName>
        <ecNumber evidence="12">3.2.1.52</ecNumber>
    </recommendedName>
</protein>
<dbReference type="InterPro" id="IPR017853">
    <property type="entry name" value="GH"/>
</dbReference>
<evidence type="ECO:0000313" key="17">
    <source>
        <dbReference type="EMBL" id="CBY12676.1"/>
    </source>
</evidence>
<dbReference type="InParanoid" id="E4XSG4"/>
<keyword evidence="4 12" id="KW-0378">Hydrolase</keyword>
<evidence type="ECO:0000256" key="14">
    <source>
        <dbReference type="SAM" id="Phobius"/>
    </source>
</evidence>
<evidence type="ECO:0000256" key="8">
    <source>
        <dbReference type="ARBA" id="ARBA00043767"/>
    </source>
</evidence>
<evidence type="ECO:0000256" key="6">
    <source>
        <dbReference type="ARBA" id="ARBA00023295"/>
    </source>
</evidence>
<evidence type="ECO:0000256" key="3">
    <source>
        <dbReference type="ARBA" id="ARBA00022729"/>
    </source>
</evidence>
<dbReference type="GO" id="GO:0005764">
    <property type="term" value="C:lysosome"/>
    <property type="evidence" value="ECO:0007669"/>
    <property type="project" value="TreeGrafter"/>
</dbReference>